<keyword evidence="3 8" id="KW-0812">Transmembrane</keyword>
<keyword evidence="4 8" id="KW-1133">Transmembrane helix</keyword>
<feature type="transmembrane region" description="Helical" evidence="8">
    <location>
        <begin position="164"/>
        <end position="183"/>
    </location>
</feature>
<feature type="transmembrane region" description="Helical" evidence="8">
    <location>
        <begin position="84"/>
        <end position="102"/>
    </location>
</feature>
<feature type="transmembrane region" description="Helical" evidence="8">
    <location>
        <begin position="205"/>
        <end position="227"/>
    </location>
</feature>
<evidence type="ECO:0000313" key="10">
    <source>
        <dbReference type="EnsemblMetazoa" id="MESCA011319-PA"/>
    </source>
</evidence>
<dbReference type="EMBL" id="CAQQ02374561">
    <property type="status" value="NOT_ANNOTATED_CDS"/>
    <property type="molecule type" value="Genomic_DNA"/>
</dbReference>
<organism evidence="10 11">
    <name type="scientific">Megaselia scalaris</name>
    <name type="common">Humpbacked fly</name>
    <name type="synonym">Phora scalaris</name>
    <dbReference type="NCBI Taxonomy" id="36166"/>
    <lineage>
        <taxon>Eukaryota</taxon>
        <taxon>Metazoa</taxon>
        <taxon>Ecdysozoa</taxon>
        <taxon>Arthropoda</taxon>
        <taxon>Hexapoda</taxon>
        <taxon>Insecta</taxon>
        <taxon>Pterygota</taxon>
        <taxon>Neoptera</taxon>
        <taxon>Endopterygota</taxon>
        <taxon>Diptera</taxon>
        <taxon>Brachycera</taxon>
        <taxon>Muscomorpha</taxon>
        <taxon>Platypezoidea</taxon>
        <taxon>Phoridae</taxon>
        <taxon>Megaseliini</taxon>
        <taxon>Megaselia</taxon>
    </lineage>
</organism>
<sequence length="352" mass="38654">MKNKLFSYSSLDLKGIMENPNCAPKSPDPLSALFWTTIAVFGIVYALLGYRCLRAIGFLSGLLVGANIAFVLQDFKVTLMGSPADSAFAILSGLIGAVLGSAHPIASALVSAFAGALLAATTMVVCVATMPDHTFGSKEIYVAIIGGAIIFSVLTLCCVKFITILASSIVGTAMILAALDFFLNDLETLKWLVTMAPNPQPPPCYGGILIFSWPVSVIVSLMVQCFITGWRVDHRKYVPRYRHHPPPRLPPLPPNSSRGNSMRNDVQMNTRQRKYRYLYQVRTARGDIISQNFVSALQKRVQQHGYGTPPSTASIKTSSHDRNTMRSDRTHFTNIPDTEMYDNKFDLVNERG</sequence>
<evidence type="ECO:0000256" key="4">
    <source>
        <dbReference type="ARBA" id="ARBA00022989"/>
    </source>
</evidence>
<feature type="transmembrane region" description="Helical" evidence="8">
    <location>
        <begin position="140"/>
        <end position="159"/>
    </location>
</feature>
<dbReference type="InterPro" id="IPR040236">
    <property type="entry name" value="TMEM198"/>
</dbReference>
<dbReference type="Pfam" id="PF13886">
    <property type="entry name" value="TM7S3_TM198"/>
    <property type="match status" value="1"/>
</dbReference>
<evidence type="ECO:0000313" key="11">
    <source>
        <dbReference type="Proteomes" id="UP000015102"/>
    </source>
</evidence>
<comment type="subcellular location">
    <subcellularLocation>
        <location evidence="1">Membrane</location>
        <topology evidence="1">Multi-pass membrane protein</topology>
    </subcellularLocation>
</comment>
<feature type="region of interest" description="Disordered" evidence="7">
    <location>
        <begin position="304"/>
        <end position="325"/>
    </location>
</feature>
<dbReference type="GO" id="GO:0005886">
    <property type="term" value="C:plasma membrane"/>
    <property type="evidence" value="ECO:0007669"/>
    <property type="project" value="TreeGrafter"/>
</dbReference>
<dbReference type="OMA" id="NHTMIDL"/>
<evidence type="ECO:0000256" key="1">
    <source>
        <dbReference type="ARBA" id="ARBA00004141"/>
    </source>
</evidence>
<evidence type="ECO:0000259" key="9">
    <source>
        <dbReference type="Pfam" id="PF13886"/>
    </source>
</evidence>
<feature type="domain" description="TM7S3/TM198-like" evidence="9">
    <location>
        <begin position="36"/>
        <end position="225"/>
    </location>
</feature>
<dbReference type="EnsemblMetazoa" id="MESCA011319-RA">
    <property type="protein sequence ID" value="MESCA011319-PA"/>
    <property type="gene ID" value="MESCA011319"/>
</dbReference>
<feature type="transmembrane region" description="Helical" evidence="8">
    <location>
        <begin position="55"/>
        <end position="72"/>
    </location>
</feature>
<dbReference type="HOGENOM" id="CLU_043600_2_0_1"/>
<proteinExistence type="inferred from homology"/>
<dbReference type="AlphaFoldDB" id="T1H4V1"/>
<evidence type="ECO:0000256" key="8">
    <source>
        <dbReference type="SAM" id="Phobius"/>
    </source>
</evidence>
<evidence type="ECO:0000256" key="5">
    <source>
        <dbReference type="ARBA" id="ARBA00023136"/>
    </source>
</evidence>
<dbReference type="STRING" id="36166.T1H4V1"/>
<keyword evidence="5 8" id="KW-0472">Membrane</keyword>
<reference evidence="10" key="2">
    <citation type="submission" date="2015-06" db="UniProtKB">
        <authorList>
            <consortium name="EnsemblMetazoa"/>
        </authorList>
    </citation>
    <scope>IDENTIFICATION</scope>
</reference>
<feature type="region of interest" description="Disordered" evidence="7">
    <location>
        <begin position="243"/>
        <end position="267"/>
    </location>
</feature>
<accession>T1H4V1</accession>
<feature type="compositionally biased region" description="Polar residues" evidence="7">
    <location>
        <begin position="255"/>
        <end position="267"/>
    </location>
</feature>
<comment type="similarity">
    <text evidence="2">Belongs to the TMEM198 family.</text>
</comment>
<evidence type="ECO:0000256" key="2">
    <source>
        <dbReference type="ARBA" id="ARBA00006244"/>
    </source>
</evidence>
<dbReference type="PANTHER" id="PTHR31247:SF5">
    <property type="entry name" value="DUF4203 DOMAIN-CONTAINING PROTEIN"/>
    <property type="match status" value="1"/>
</dbReference>
<feature type="transmembrane region" description="Helical" evidence="8">
    <location>
        <begin position="109"/>
        <end position="128"/>
    </location>
</feature>
<dbReference type="Proteomes" id="UP000015102">
    <property type="component" value="Unassembled WGS sequence"/>
</dbReference>
<evidence type="ECO:0000256" key="6">
    <source>
        <dbReference type="ARBA" id="ARBA00049737"/>
    </source>
</evidence>
<evidence type="ECO:0000256" key="3">
    <source>
        <dbReference type="ARBA" id="ARBA00022692"/>
    </source>
</evidence>
<dbReference type="PANTHER" id="PTHR31247">
    <property type="entry name" value="TRANSMEMBRANE PROTEIN 198 FAMILY MEMBER"/>
    <property type="match status" value="1"/>
</dbReference>
<reference evidence="11" key="1">
    <citation type="submission" date="2013-02" db="EMBL/GenBank/DDBJ databases">
        <authorList>
            <person name="Hughes D."/>
        </authorList>
    </citation>
    <scope>NUCLEOTIDE SEQUENCE</scope>
    <source>
        <strain>Durham</strain>
        <strain evidence="11">NC isolate 2 -- Noor lab</strain>
    </source>
</reference>
<feature type="transmembrane region" description="Helical" evidence="8">
    <location>
        <begin position="30"/>
        <end position="48"/>
    </location>
</feature>
<name>T1H4V1_MEGSC</name>
<keyword evidence="11" id="KW-1185">Reference proteome</keyword>
<dbReference type="InterPro" id="IPR025256">
    <property type="entry name" value="TM7S3/TM198-like_dom"/>
</dbReference>
<evidence type="ECO:0000256" key="7">
    <source>
        <dbReference type="SAM" id="MobiDB-lite"/>
    </source>
</evidence>
<protein>
    <recommendedName>
        <fullName evidence="6">Transmembrane protein 198</fullName>
    </recommendedName>
</protein>